<organism evidence="1 2">
    <name type="scientific">Deinococcus aquaticus</name>
    <dbReference type="NCBI Taxonomy" id="328692"/>
    <lineage>
        <taxon>Bacteria</taxon>
        <taxon>Thermotogati</taxon>
        <taxon>Deinococcota</taxon>
        <taxon>Deinococci</taxon>
        <taxon>Deinococcales</taxon>
        <taxon>Deinococcaceae</taxon>
        <taxon>Deinococcus</taxon>
    </lineage>
</organism>
<accession>A0ABY7V4B3</accession>
<evidence type="ECO:0000313" key="2">
    <source>
        <dbReference type="Proteomes" id="UP001217044"/>
    </source>
</evidence>
<proteinExistence type="predicted"/>
<sequence>MKSVPDPTPAVPAEPLPGGLAAPASNAARLRAFHAAIGEQPVPAPSVPDRALLALRRTLIREEFQEVEAEFSLLADRIEAGERVPAEDLTPLVHELVDLLYVTYGALDRLGVNADAAFAEVHRANMGKVSGPLRADGKILKPEGWQPADVRRVLHDQLAARDA</sequence>
<dbReference type="Gene3D" id="1.10.3420.10">
    <property type="entry name" value="putative ntp pyrophosphohydrolase like domain"/>
    <property type="match status" value="1"/>
</dbReference>
<protein>
    <recommendedName>
        <fullName evidence="3">HAD family hydrolase</fullName>
    </recommendedName>
</protein>
<dbReference type="RefSeq" id="WP_273990773.1">
    <property type="nucleotide sequence ID" value="NZ_BAABQT010000031.1"/>
</dbReference>
<evidence type="ECO:0000313" key="1">
    <source>
        <dbReference type="EMBL" id="WDA60034.1"/>
    </source>
</evidence>
<dbReference type="Pfam" id="PF01503">
    <property type="entry name" value="PRA-PH"/>
    <property type="match status" value="1"/>
</dbReference>
<gene>
    <name evidence="1" type="ORF">M8445_07505</name>
</gene>
<name>A0ABY7V4B3_9DEIO</name>
<dbReference type="InterPro" id="IPR023292">
    <property type="entry name" value="NTP_PyroPHydrolase-like_dom_sf"/>
</dbReference>
<evidence type="ECO:0008006" key="3">
    <source>
        <dbReference type="Google" id="ProtNLM"/>
    </source>
</evidence>
<dbReference type="EMBL" id="CP115165">
    <property type="protein sequence ID" value="WDA60034.1"/>
    <property type="molecule type" value="Genomic_DNA"/>
</dbReference>
<keyword evidence="2" id="KW-1185">Reference proteome</keyword>
<reference evidence="1 2" key="1">
    <citation type="submission" date="2022-12" db="EMBL/GenBank/DDBJ databases">
        <title>Genome Sequence of Deinococcus aquaticus Type Strain PB314.</title>
        <authorList>
            <person name="Albert C."/>
            <person name="Hill J."/>
            <person name="Boren L."/>
            <person name="Scholz-Ng S."/>
            <person name="Fatema N."/>
            <person name="Grosso R."/>
            <person name="Soboslay E."/>
            <person name="Tuohy J."/>
        </authorList>
    </citation>
    <scope>NUCLEOTIDE SEQUENCE [LARGE SCALE GENOMIC DNA]</scope>
    <source>
        <strain evidence="1 2">PB-314</strain>
    </source>
</reference>
<dbReference type="InterPro" id="IPR021130">
    <property type="entry name" value="PRib-ATP_PPHydrolase-like"/>
</dbReference>
<dbReference type="Proteomes" id="UP001217044">
    <property type="component" value="Chromosome"/>
</dbReference>